<keyword evidence="2" id="KW-1185">Reference proteome</keyword>
<name>A0ABD1CQC9_CULPP</name>
<evidence type="ECO:0000313" key="1">
    <source>
        <dbReference type="EMBL" id="KAL1378634.1"/>
    </source>
</evidence>
<dbReference type="Proteomes" id="UP001562425">
    <property type="component" value="Unassembled WGS sequence"/>
</dbReference>
<sequence length="340" mass="37989">MSENCRIYPSEEADPRRPASLPDCHWALCRQFMERYQDLLPQEQVYALSHMFATTQLLLRGDADQTMELVLDLVKDQLPVEAPEQVDNVENCLWEREAEPEFPRTSPVVEIEAMDVSTSDVEVVVEETVPETDCSSPEIIVVDAEVPVLDCTNKSTSSEEPVAIPTLPNKTVPADESTTFQYVSRNLVLFDNDFYKTQTYFNRLGGDRLEVTVKLDSNRCVTNVTIHVNTLILSQVSAKSRPTAMGKAIAQFFRVTKEHCFKVTTLSPKNALPRTTNIVQRVPFNGPPRATSSGKPLPSLGIDPAHYQKVMRDFQAGGDCGCHLVFSKEFTSLECNALQG</sequence>
<gene>
    <name evidence="1" type="ORF">pipiens_015455</name>
</gene>
<organism evidence="1 2">
    <name type="scientific">Culex pipiens pipiens</name>
    <name type="common">Northern house mosquito</name>
    <dbReference type="NCBI Taxonomy" id="38569"/>
    <lineage>
        <taxon>Eukaryota</taxon>
        <taxon>Metazoa</taxon>
        <taxon>Ecdysozoa</taxon>
        <taxon>Arthropoda</taxon>
        <taxon>Hexapoda</taxon>
        <taxon>Insecta</taxon>
        <taxon>Pterygota</taxon>
        <taxon>Neoptera</taxon>
        <taxon>Endopterygota</taxon>
        <taxon>Diptera</taxon>
        <taxon>Nematocera</taxon>
        <taxon>Culicoidea</taxon>
        <taxon>Culicidae</taxon>
        <taxon>Culicinae</taxon>
        <taxon>Culicini</taxon>
        <taxon>Culex</taxon>
        <taxon>Culex</taxon>
    </lineage>
</organism>
<dbReference type="AlphaFoldDB" id="A0ABD1CQC9"/>
<protein>
    <submittedName>
        <fullName evidence="1">Uncharacterized protein</fullName>
    </submittedName>
</protein>
<reference evidence="1 2" key="1">
    <citation type="submission" date="2024-05" db="EMBL/GenBank/DDBJ databases">
        <title>Culex pipiens pipiens assembly and annotation.</title>
        <authorList>
            <person name="Alout H."/>
            <person name="Durand T."/>
        </authorList>
    </citation>
    <scope>NUCLEOTIDE SEQUENCE [LARGE SCALE GENOMIC DNA]</scope>
    <source>
        <strain evidence="1">HA-2024</strain>
        <tissue evidence="1">Whole body</tissue>
    </source>
</reference>
<evidence type="ECO:0000313" key="2">
    <source>
        <dbReference type="Proteomes" id="UP001562425"/>
    </source>
</evidence>
<accession>A0ABD1CQC9</accession>
<comment type="caution">
    <text evidence="1">The sequence shown here is derived from an EMBL/GenBank/DDBJ whole genome shotgun (WGS) entry which is preliminary data.</text>
</comment>
<proteinExistence type="predicted"/>
<dbReference type="EMBL" id="JBEHCU010010196">
    <property type="protein sequence ID" value="KAL1378634.1"/>
    <property type="molecule type" value="Genomic_DNA"/>
</dbReference>